<sequence length="361" mass="43915">MFTDYIERTYNFNKLLIFWKQLEKNDKDTASTHASLKGNVEINFYIRKAIDDLYCKCKSYFYFMLSSEYCTVKSRNFIIVQKKFYKKLNVHHILFNSKDLPYNFIIFNKIIVTNERNINNLITQFYDNLTTQFYDNLTTQFYDNLTTQFYDNLTTQFYELYNVDKNAFKFYFSNEIKSYTLIFRFTKINGASKNLKVLTGICKNFDIFTNDLKVLIIVLLNNLKIFTNDLKLQEKWNFFKITYYMINIVQCYFKLDNKEHLHVNSYQMLCFIMKYMIIYKLVKNSTLKYIHKDQNLCIKNCFESYNFFYKKLYFSQRKLHLEKVNDKHKIKKDKKVKNSKNSSNFLLRILGCIKCYRTNYD</sequence>
<keyword evidence="2" id="KW-1185">Reference proteome</keyword>
<comment type="caution">
    <text evidence="1">The sequence shown here is derived from an EMBL/GenBank/DDBJ whole genome shotgun (WGS) entry which is preliminary data.</text>
</comment>
<dbReference type="VEuPathDB" id="MicrosporidiaDB:NCER_102042"/>
<evidence type="ECO:0000313" key="1">
    <source>
        <dbReference type="EMBL" id="KKO75752.1"/>
    </source>
</evidence>
<dbReference type="VEuPathDB" id="MicrosporidiaDB:AAJ76_1300060858"/>
<name>A0A0F9YT66_9MICR</name>
<reference evidence="1 2" key="1">
    <citation type="journal article" date="2015" name="Environ. Microbiol.">
        <title>Genome analyses suggest the presence of polyploidy and recent human-driven expansions in eight global populations of the honeybee pathogen Nosema ceranae.</title>
        <authorList>
            <person name="Pelin A."/>
            <person name="Selman M."/>
            <person name="Aris-Brosou S."/>
            <person name="Farinelli L."/>
            <person name="Corradi N."/>
        </authorList>
    </citation>
    <scope>NUCLEOTIDE SEQUENCE [LARGE SCALE GENOMIC DNA]</scope>
    <source>
        <strain evidence="1 2">PA08 1199</strain>
    </source>
</reference>
<protein>
    <submittedName>
        <fullName evidence="1">Uncharacterized protein</fullName>
    </submittedName>
</protein>
<dbReference type="EMBL" id="JPQZ01000013">
    <property type="protein sequence ID" value="KKO75752.1"/>
    <property type="molecule type" value="Genomic_DNA"/>
</dbReference>
<dbReference type="VEuPathDB" id="MicrosporidiaDB:G9O61_00g000340"/>
<proteinExistence type="predicted"/>
<organism evidence="1 2">
    <name type="scientific">Vairimorpha ceranae</name>
    <dbReference type="NCBI Taxonomy" id="40302"/>
    <lineage>
        <taxon>Eukaryota</taxon>
        <taxon>Fungi</taxon>
        <taxon>Fungi incertae sedis</taxon>
        <taxon>Microsporidia</taxon>
        <taxon>Nosematidae</taxon>
        <taxon>Vairimorpha</taxon>
    </lineage>
</organism>
<dbReference type="RefSeq" id="XP_024331494.1">
    <property type="nucleotide sequence ID" value="XM_024473958.1"/>
</dbReference>
<dbReference type="GeneID" id="36318860"/>
<dbReference type="Proteomes" id="UP000034350">
    <property type="component" value="Unassembled WGS sequence"/>
</dbReference>
<accession>A0A0F9YT66</accession>
<dbReference type="AlphaFoldDB" id="A0A0F9YT66"/>
<dbReference type="OrthoDB" id="2250022at2759"/>
<evidence type="ECO:0000313" key="2">
    <source>
        <dbReference type="Proteomes" id="UP000034350"/>
    </source>
</evidence>
<gene>
    <name evidence="1" type="ORF">AAJ76_1300060858</name>
</gene>